<evidence type="ECO:0000256" key="12">
    <source>
        <dbReference type="RuleBase" id="RU003862"/>
    </source>
</evidence>
<dbReference type="EC" id="1.5.1.54" evidence="12"/>
<evidence type="ECO:0000313" key="13">
    <source>
        <dbReference type="EMBL" id="PND38334.1"/>
    </source>
</evidence>
<gene>
    <name evidence="13" type="primary">metF</name>
    <name evidence="13" type="ORF">C1O66_12905</name>
</gene>
<evidence type="ECO:0000256" key="1">
    <source>
        <dbReference type="ARBA" id="ARBA00001974"/>
    </source>
</evidence>
<keyword evidence="6 12" id="KW-0274">FAD</keyword>
<dbReference type="Pfam" id="PF02219">
    <property type="entry name" value="MTHFR"/>
    <property type="match status" value="1"/>
</dbReference>
<dbReference type="GO" id="GO:0035999">
    <property type="term" value="P:tetrahydrofolate interconversion"/>
    <property type="evidence" value="ECO:0007669"/>
    <property type="project" value="UniProtKB-UniPathway"/>
</dbReference>
<keyword evidence="7 12" id="KW-0560">Oxidoreductase</keyword>
<dbReference type="GO" id="GO:0071949">
    <property type="term" value="F:FAD binding"/>
    <property type="evidence" value="ECO:0007669"/>
    <property type="project" value="TreeGrafter"/>
</dbReference>
<evidence type="ECO:0000256" key="8">
    <source>
        <dbReference type="ARBA" id="ARBA00023027"/>
    </source>
</evidence>
<accession>A0A2N8KXZ8</accession>
<evidence type="ECO:0000256" key="6">
    <source>
        <dbReference type="ARBA" id="ARBA00022827"/>
    </source>
</evidence>
<comment type="cofactor">
    <cofactor evidence="1 12">
        <name>FAD</name>
        <dbReference type="ChEBI" id="CHEBI:57692"/>
    </cofactor>
</comment>
<keyword evidence="8" id="KW-0520">NAD</keyword>
<dbReference type="CDD" id="cd00537">
    <property type="entry name" value="MTHFR"/>
    <property type="match status" value="1"/>
</dbReference>
<dbReference type="RefSeq" id="WP_102768253.1">
    <property type="nucleotide sequence ID" value="NZ_POSP01000003.1"/>
</dbReference>
<dbReference type="UniPathway" id="UPA00193"/>
<dbReference type="AlphaFoldDB" id="A0A2N8KXZ8"/>
<dbReference type="NCBIfam" id="TIGR00676">
    <property type="entry name" value="fadh2"/>
    <property type="match status" value="1"/>
</dbReference>
<dbReference type="Gene3D" id="3.20.20.220">
    <property type="match status" value="1"/>
</dbReference>
<evidence type="ECO:0000256" key="10">
    <source>
        <dbReference type="ARBA" id="ARBA00034478"/>
    </source>
</evidence>
<dbReference type="GO" id="GO:0005829">
    <property type="term" value="C:cytosol"/>
    <property type="evidence" value="ECO:0007669"/>
    <property type="project" value="InterPro"/>
</dbReference>
<dbReference type="GO" id="GO:0009086">
    <property type="term" value="P:methionine biosynthetic process"/>
    <property type="evidence" value="ECO:0007669"/>
    <property type="project" value="UniProtKB-KW"/>
</dbReference>
<keyword evidence="14" id="KW-1185">Reference proteome</keyword>
<comment type="caution">
    <text evidence="13">The sequence shown here is derived from an EMBL/GenBank/DDBJ whole genome shotgun (WGS) entry which is preliminary data.</text>
</comment>
<sequence length="281" mass="30973">MSTATPRVPVSFEFFPPNTPVGTEKLKTVVQDLSVLNPHYFSVTYGAGGSTREKTLSTVMDIAAAGYEAAPHLSCVGSTRENIAEILATYRAQNIRRVVALRGDLPSGTATAGEFRYASELVAFIRETQGPDWQIEVAAYPEYHPQQRYAAKDLQHFAAKMRAGANSAITQFFFNPDAYFHFVDEVRKLGVDAPIVPGIMPFHNYARIAQFAARDGIEIPRWVALKMEGYMDDAASIREFGLEVMTRVCERLIAGGAPSIHFYTLNQSTLTLALCKRLGLG</sequence>
<keyword evidence="9" id="KW-0486">Methionine biosynthesis</keyword>
<reference evidence="13 14" key="1">
    <citation type="submission" date="2018-01" db="EMBL/GenBank/DDBJ databases">
        <title>Draft genome sequence of Paucibacter aquatile CR182 isolated from freshwater of the Nakdong River.</title>
        <authorList>
            <person name="Choi A."/>
            <person name="Chung E.J."/>
        </authorList>
    </citation>
    <scope>NUCLEOTIDE SEQUENCE [LARGE SCALE GENOMIC DNA]</scope>
    <source>
        <strain evidence="13 14">CR182</strain>
    </source>
</reference>
<dbReference type="SUPFAM" id="SSF51730">
    <property type="entry name" value="FAD-linked oxidoreductase"/>
    <property type="match status" value="1"/>
</dbReference>
<evidence type="ECO:0000256" key="5">
    <source>
        <dbReference type="ARBA" id="ARBA00022630"/>
    </source>
</evidence>
<dbReference type="Proteomes" id="UP000235916">
    <property type="component" value="Unassembled WGS sequence"/>
</dbReference>
<dbReference type="GO" id="GO:0106312">
    <property type="term" value="F:methylenetetrahydrofolate reductase (NADH) activity"/>
    <property type="evidence" value="ECO:0007669"/>
    <property type="project" value="UniProtKB-EC"/>
</dbReference>
<dbReference type="InterPro" id="IPR004620">
    <property type="entry name" value="MTHF_reductase_bac"/>
</dbReference>
<dbReference type="OrthoDB" id="9812555at2"/>
<organism evidence="13 14">
    <name type="scientific">Kinneretia aquatilis</name>
    <dbReference type="NCBI Taxonomy" id="2070761"/>
    <lineage>
        <taxon>Bacteria</taxon>
        <taxon>Pseudomonadati</taxon>
        <taxon>Pseudomonadota</taxon>
        <taxon>Betaproteobacteria</taxon>
        <taxon>Burkholderiales</taxon>
        <taxon>Sphaerotilaceae</taxon>
        <taxon>Roseateles</taxon>
    </lineage>
</organism>
<comment type="catalytic activity">
    <reaction evidence="11">
        <text>(6S)-5-methyl-5,6,7,8-tetrahydrofolate + NAD(+) = (6R)-5,10-methylene-5,6,7,8-tetrahydrofolate + NADH + H(+)</text>
        <dbReference type="Rhea" id="RHEA:19821"/>
        <dbReference type="ChEBI" id="CHEBI:15378"/>
        <dbReference type="ChEBI" id="CHEBI:15636"/>
        <dbReference type="ChEBI" id="CHEBI:18608"/>
        <dbReference type="ChEBI" id="CHEBI:57540"/>
        <dbReference type="ChEBI" id="CHEBI:57945"/>
        <dbReference type="EC" id="1.5.1.54"/>
    </reaction>
    <physiologicalReaction direction="right-to-left" evidence="11">
        <dbReference type="Rhea" id="RHEA:19823"/>
    </physiologicalReaction>
</comment>
<keyword evidence="5 12" id="KW-0285">Flavoprotein</keyword>
<dbReference type="PANTHER" id="PTHR45754">
    <property type="entry name" value="METHYLENETETRAHYDROFOLATE REDUCTASE"/>
    <property type="match status" value="1"/>
</dbReference>
<dbReference type="PANTHER" id="PTHR45754:SF3">
    <property type="entry name" value="METHYLENETETRAHYDROFOLATE REDUCTASE (NADPH)"/>
    <property type="match status" value="1"/>
</dbReference>
<protein>
    <recommendedName>
        <fullName evidence="12">Methylenetetrahydrofolate reductase</fullName>
        <ecNumber evidence="12">1.5.1.54</ecNumber>
    </recommendedName>
</protein>
<comment type="similarity">
    <text evidence="3 12">Belongs to the methylenetetrahydrofolate reductase family.</text>
</comment>
<evidence type="ECO:0000256" key="9">
    <source>
        <dbReference type="ARBA" id="ARBA00023167"/>
    </source>
</evidence>
<comment type="pathway">
    <text evidence="2 12">One-carbon metabolism; tetrahydrofolate interconversion.</text>
</comment>
<evidence type="ECO:0000313" key="14">
    <source>
        <dbReference type="Proteomes" id="UP000235916"/>
    </source>
</evidence>
<proteinExistence type="inferred from homology"/>
<keyword evidence="4" id="KW-0028">Amino-acid biosynthesis</keyword>
<evidence type="ECO:0000256" key="2">
    <source>
        <dbReference type="ARBA" id="ARBA00004777"/>
    </source>
</evidence>
<evidence type="ECO:0000256" key="3">
    <source>
        <dbReference type="ARBA" id="ARBA00006743"/>
    </source>
</evidence>
<dbReference type="InterPro" id="IPR003171">
    <property type="entry name" value="Mehydrof_redctse-like"/>
</dbReference>
<name>A0A2N8KXZ8_9BURK</name>
<comment type="pathway">
    <text evidence="10">Amino-acid biosynthesis; L-methionine biosynthesis via de novo pathway.</text>
</comment>
<dbReference type="InterPro" id="IPR029041">
    <property type="entry name" value="FAD-linked_oxidoreductase-like"/>
</dbReference>
<evidence type="ECO:0000256" key="4">
    <source>
        <dbReference type="ARBA" id="ARBA00022605"/>
    </source>
</evidence>
<evidence type="ECO:0000256" key="7">
    <source>
        <dbReference type="ARBA" id="ARBA00023002"/>
    </source>
</evidence>
<dbReference type="EMBL" id="POSP01000003">
    <property type="protein sequence ID" value="PND38334.1"/>
    <property type="molecule type" value="Genomic_DNA"/>
</dbReference>
<evidence type="ECO:0000256" key="11">
    <source>
        <dbReference type="ARBA" id="ARBA00048628"/>
    </source>
</evidence>